<organism evidence="6 7">
    <name type="scientific">Lates calcarifer</name>
    <name type="common">Barramundi</name>
    <name type="synonym">Holocentrus calcarifer</name>
    <dbReference type="NCBI Taxonomy" id="8187"/>
    <lineage>
        <taxon>Eukaryota</taxon>
        <taxon>Metazoa</taxon>
        <taxon>Chordata</taxon>
        <taxon>Craniata</taxon>
        <taxon>Vertebrata</taxon>
        <taxon>Euteleostomi</taxon>
        <taxon>Actinopterygii</taxon>
        <taxon>Neopterygii</taxon>
        <taxon>Teleostei</taxon>
        <taxon>Neoteleostei</taxon>
        <taxon>Acanthomorphata</taxon>
        <taxon>Carangaria</taxon>
        <taxon>Carangaria incertae sedis</taxon>
        <taxon>Centropomidae</taxon>
        <taxon>Lates</taxon>
    </lineage>
</organism>
<evidence type="ECO:0000256" key="3">
    <source>
        <dbReference type="ARBA" id="ARBA00023054"/>
    </source>
</evidence>
<dbReference type="STRING" id="8187.ENSLCAP00010014824"/>
<evidence type="ECO:0000256" key="4">
    <source>
        <dbReference type="SAM" id="Coils"/>
    </source>
</evidence>
<sequence>MLTIKKSCKCTGSHKGQPFAIERPQRTKMAAPETDTGEFERWLNDRLDSLEVDREVYGAYILGVLQEEESDEEKEDALQGILSAFLDEDTVEDVCKQIIKQWTECCNRSSAKRSADDAEVQAIASMIEKQAQIVVKQKEVSEETKKRKEALLAQYANVTDEEDEAEDEEAPSGNHIAGNEKCILSEAVYDQRLYKIMWNSCRILNTQHHHHHPIIYTSMVVICSNNTLAEYFCCHPAVLYSKCQLCSRTPTWKRC</sequence>
<dbReference type="FunCoup" id="A0A4W6CR98">
    <property type="interactions" value="427"/>
</dbReference>
<evidence type="ECO:0000259" key="5">
    <source>
        <dbReference type="Pfam" id="PF26091"/>
    </source>
</evidence>
<dbReference type="InterPro" id="IPR037666">
    <property type="entry name" value="CCDC43"/>
</dbReference>
<comment type="similarity">
    <text evidence="1">Belongs to the CCDC43 family.</text>
</comment>
<reference evidence="7" key="1">
    <citation type="submission" date="2015-09" db="EMBL/GenBank/DDBJ databases">
        <authorList>
            <person name="Sai Rama Sridatta P."/>
        </authorList>
    </citation>
    <scope>NUCLEOTIDE SEQUENCE [LARGE SCALE GENOMIC DNA]</scope>
</reference>
<accession>A0A4W6CR98</accession>
<proteinExistence type="inferred from homology"/>
<evidence type="ECO:0000256" key="2">
    <source>
        <dbReference type="ARBA" id="ARBA00016648"/>
    </source>
</evidence>
<feature type="domain" description="CCDC43 PWI-like" evidence="5">
    <location>
        <begin position="34"/>
        <end position="107"/>
    </location>
</feature>
<protein>
    <recommendedName>
        <fullName evidence="2">Coiled-coil domain-containing protein 43</fullName>
    </recommendedName>
</protein>
<evidence type="ECO:0000313" key="7">
    <source>
        <dbReference type="Proteomes" id="UP000314980"/>
    </source>
</evidence>
<keyword evidence="3 4" id="KW-0175">Coiled coil</keyword>
<dbReference type="PANTHER" id="PTHR31684:SF2">
    <property type="entry name" value="COILED-COIL DOMAIN-CONTAINING PROTEIN 43"/>
    <property type="match status" value="1"/>
</dbReference>
<reference evidence="6" key="3">
    <citation type="submission" date="2025-09" db="UniProtKB">
        <authorList>
            <consortium name="Ensembl"/>
        </authorList>
    </citation>
    <scope>IDENTIFICATION</scope>
</reference>
<name>A0A4W6CR98_LATCA</name>
<evidence type="ECO:0000256" key="1">
    <source>
        <dbReference type="ARBA" id="ARBA00005305"/>
    </source>
</evidence>
<evidence type="ECO:0000313" key="6">
    <source>
        <dbReference type="Ensembl" id="ENSLCAP00010014824.1"/>
    </source>
</evidence>
<gene>
    <name evidence="6" type="primary">CCDC43</name>
</gene>
<keyword evidence="7" id="KW-1185">Reference proteome</keyword>
<feature type="coiled-coil region" evidence="4">
    <location>
        <begin position="141"/>
        <end position="168"/>
    </location>
</feature>
<dbReference type="InParanoid" id="A0A4W6CR98"/>
<reference evidence="6" key="2">
    <citation type="submission" date="2025-08" db="UniProtKB">
        <authorList>
            <consortium name="Ensembl"/>
        </authorList>
    </citation>
    <scope>IDENTIFICATION</scope>
</reference>
<dbReference type="GeneTree" id="ENSGT00390000015009"/>
<dbReference type="PANTHER" id="PTHR31684">
    <property type="entry name" value="COILED-COIL DOMAIN-CONTAINING PROTEIN 43"/>
    <property type="match status" value="1"/>
</dbReference>
<dbReference type="Proteomes" id="UP000314980">
    <property type="component" value="Unassembled WGS sequence"/>
</dbReference>
<dbReference type="InterPro" id="IPR058771">
    <property type="entry name" value="PWI_CCDC43"/>
</dbReference>
<dbReference type="Pfam" id="PF26091">
    <property type="entry name" value="PWI_CCDC43"/>
    <property type="match status" value="1"/>
</dbReference>
<dbReference type="AlphaFoldDB" id="A0A4W6CR98"/>
<dbReference type="Ensembl" id="ENSLCAT00010015140.1">
    <property type="protein sequence ID" value="ENSLCAP00010014824.1"/>
    <property type="gene ID" value="ENSLCAG00010007024.1"/>
</dbReference>